<evidence type="ECO:0000313" key="1">
    <source>
        <dbReference type="EMBL" id="ACF11511.1"/>
    </source>
</evidence>
<dbReference type="STRING" id="517417.Cpar_1104"/>
<protein>
    <submittedName>
        <fullName evidence="1">Uncharacterized protein</fullName>
    </submittedName>
</protein>
<gene>
    <name evidence="1" type="ordered locus">Cpar_1104</name>
</gene>
<dbReference type="AlphaFoldDB" id="B3QNK8"/>
<dbReference type="RefSeq" id="WP_012502344.1">
    <property type="nucleotide sequence ID" value="NC_011027.1"/>
</dbReference>
<dbReference type="EMBL" id="CP001099">
    <property type="protein sequence ID" value="ACF11511.1"/>
    <property type="molecule type" value="Genomic_DNA"/>
</dbReference>
<accession>B3QNK8</accession>
<dbReference type="Proteomes" id="UP000008811">
    <property type="component" value="Chromosome"/>
</dbReference>
<evidence type="ECO:0000313" key="2">
    <source>
        <dbReference type="Proteomes" id="UP000008811"/>
    </source>
</evidence>
<dbReference type="KEGG" id="cpc:Cpar_1104"/>
<organism evidence="1 2">
    <name type="scientific">Chlorobaculum parvum (strain DSM 263 / NCIMB 8327)</name>
    <name type="common">Chlorobium vibrioforme subsp. thiosulfatophilum</name>
    <dbReference type="NCBI Taxonomy" id="517417"/>
    <lineage>
        <taxon>Bacteria</taxon>
        <taxon>Pseudomonadati</taxon>
        <taxon>Chlorobiota</taxon>
        <taxon>Chlorobiia</taxon>
        <taxon>Chlorobiales</taxon>
        <taxon>Chlorobiaceae</taxon>
        <taxon>Chlorobaculum</taxon>
    </lineage>
</organism>
<dbReference type="OrthoDB" id="1422768at2"/>
<reference evidence="1" key="1">
    <citation type="submission" date="2008-06" db="EMBL/GenBank/DDBJ databases">
        <title>Complete sequence of Chlorobaculum parvum NCIB 8327.</title>
        <authorList>
            <consortium name="US DOE Joint Genome Institute"/>
            <person name="Lucas S."/>
            <person name="Copeland A."/>
            <person name="Lapidus A."/>
            <person name="Glavina del Rio T."/>
            <person name="Dalin E."/>
            <person name="Tice H."/>
            <person name="Bruce D."/>
            <person name="Goodwin L."/>
            <person name="Pitluck S."/>
            <person name="Schmutz J."/>
            <person name="Larimer F."/>
            <person name="Land M."/>
            <person name="Hauser L."/>
            <person name="Kyrpides N."/>
            <person name="Mikhailova N."/>
            <person name="Zhao F."/>
            <person name="Li T."/>
            <person name="Liu Z."/>
            <person name="Overmann J."/>
            <person name="Bryant D.A."/>
            <person name="Richardson P."/>
        </authorList>
    </citation>
    <scope>NUCLEOTIDE SEQUENCE [LARGE SCALE GENOMIC DNA]</scope>
    <source>
        <strain evidence="1">NCIB 8327</strain>
    </source>
</reference>
<keyword evidence="2" id="KW-1185">Reference proteome</keyword>
<proteinExistence type="predicted"/>
<sequence>MYLKELLKSVGIQRVTNDSLGSVSPEKEKLIRVFIDALLDEDNCQAVFRGEDRVSAYEQSGANTTTSLGREQLLATHSDIIFYIGTKSRSYLYATDGIDVPIEIRSLDNSVFKTIFNEIEHSIEDGLYSGESEFTRYFCRANRDSFIEKISLVDDEEKQQIKIYYLWLLHVIGETEYKRYSNFLSTTKNHKVANRFGHDQIVYCGWIPRPIKKRAAYLGSLIQLEQRLKHLDLPTYNDEPYPDEQEISLLGGLFPHYTLGIFDPSTRKLIINTHLLDNAILDLISNGMSELVINLGIFIDQSEFESSEKLRNSKYRRWVSHSEGESFTDHNVHR</sequence>
<name>B3QNK8_CHLP8</name>
<dbReference type="HOGENOM" id="CLU_830789_0_0_10"/>